<accession>A0AAI9ZR53</accession>
<comment type="caution">
    <text evidence="1">The sequence shown here is derived from an EMBL/GenBank/DDBJ whole genome shotgun (WGS) entry which is preliminary data.</text>
</comment>
<name>A0AAI9ZR53_9PEZI</name>
<protein>
    <submittedName>
        <fullName evidence="1">Uncharacterized protein</fullName>
    </submittedName>
</protein>
<dbReference type="GeneID" id="85471403"/>
<dbReference type="Proteomes" id="UP001243989">
    <property type="component" value="Unassembled WGS sequence"/>
</dbReference>
<evidence type="ECO:0000313" key="2">
    <source>
        <dbReference type="Proteomes" id="UP001243989"/>
    </source>
</evidence>
<organism evidence="1 2">
    <name type="scientific">Colletotrichum phormii</name>
    <dbReference type="NCBI Taxonomy" id="359342"/>
    <lineage>
        <taxon>Eukaryota</taxon>
        <taxon>Fungi</taxon>
        <taxon>Dikarya</taxon>
        <taxon>Ascomycota</taxon>
        <taxon>Pezizomycotina</taxon>
        <taxon>Sordariomycetes</taxon>
        <taxon>Hypocreomycetidae</taxon>
        <taxon>Glomerellales</taxon>
        <taxon>Glomerellaceae</taxon>
        <taxon>Colletotrichum</taxon>
        <taxon>Colletotrichum acutatum species complex</taxon>
    </lineage>
</organism>
<dbReference type="RefSeq" id="XP_060444943.1">
    <property type="nucleotide sequence ID" value="XM_060586541.1"/>
</dbReference>
<dbReference type="EMBL" id="JAHMHQ010000011">
    <property type="protein sequence ID" value="KAK1636336.1"/>
    <property type="molecule type" value="Genomic_DNA"/>
</dbReference>
<gene>
    <name evidence="1" type="ORF">BDP81DRAFT_36758</name>
</gene>
<proteinExistence type="predicted"/>
<reference evidence="1" key="1">
    <citation type="submission" date="2021-06" db="EMBL/GenBank/DDBJ databases">
        <title>Comparative genomics, transcriptomics and evolutionary studies reveal genomic signatures of adaptation to plant cell wall in hemibiotrophic fungi.</title>
        <authorList>
            <consortium name="DOE Joint Genome Institute"/>
            <person name="Baroncelli R."/>
            <person name="Diaz J.F."/>
            <person name="Benocci T."/>
            <person name="Peng M."/>
            <person name="Battaglia E."/>
            <person name="Haridas S."/>
            <person name="Andreopoulos W."/>
            <person name="Labutti K."/>
            <person name="Pangilinan J."/>
            <person name="Floch G.L."/>
            <person name="Makela M.R."/>
            <person name="Henrissat B."/>
            <person name="Grigoriev I.V."/>
            <person name="Crouch J.A."/>
            <person name="De Vries R.P."/>
            <person name="Sukno S.A."/>
            <person name="Thon M.R."/>
        </authorList>
    </citation>
    <scope>NUCLEOTIDE SEQUENCE</scope>
    <source>
        <strain evidence="1">CBS 102054</strain>
    </source>
</reference>
<evidence type="ECO:0000313" key="1">
    <source>
        <dbReference type="EMBL" id="KAK1636336.1"/>
    </source>
</evidence>
<dbReference type="AlphaFoldDB" id="A0AAI9ZR53"/>
<sequence length="182" mass="19450">MWDGCVAFLQKARKTAPGMPCWLGHVWWASFGGIDCEAMTFSIFPSIIRRVLGAACNACHLISSYFVKAVQPRSATNVAGRLPQCHTNTASHATSIGAAFDSTYAGALGCSCFTLSVRRNGGRLAGESIGDVRVASAAPATPKRNVINPLSTILPNNQLLVVEMPRACMGSLNFGCCRVIRW</sequence>
<keyword evidence="2" id="KW-1185">Reference proteome</keyword>